<evidence type="ECO:0000256" key="4">
    <source>
        <dbReference type="ARBA" id="ARBA00022989"/>
    </source>
</evidence>
<dbReference type="InterPro" id="IPR005829">
    <property type="entry name" value="Sugar_transporter_CS"/>
</dbReference>
<dbReference type="STRING" id="282676.B6F84_05685"/>
<reference evidence="9 10" key="1">
    <citation type="submission" date="2017-03" db="EMBL/GenBank/DDBJ databases">
        <title>Sulfur activation and transportation mechanism of thermophilic Archaea Acidianus manzaensis YN-25.</title>
        <authorList>
            <person name="Ma Y."/>
            <person name="Yang Y."/>
            <person name="Xia J."/>
        </authorList>
    </citation>
    <scope>NUCLEOTIDE SEQUENCE [LARGE SCALE GENOMIC DNA]</scope>
    <source>
        <strain evidence="9 10">YN-25</strain>
    </source>
</reference>
<accession>A0A1W6JZ79</accession>
<dbReference type="PANTHER" id="PTHR48022">
    <property type="entry name" value="PLASTIDIC GLUCOSE TRANSPORTER 4"/>
    <property type="match status" value="1"/>
</dbReference>
<feature type="transmembrane region" description="Helical" evidence="7">
    <location>
        <begin position="334"/>
        <end position="351"/>
    </location>
</feature>
<feature type="region of interest" description="Disordered" evidence="6">
    <location>
        <begin position="223"/>
        <end position="248"/>
    </location>
</feature>
<dbReference type="KEGG" id="aman:B6F84_05685"/>
<feature type="domain" description="Major facilitator superfamily (MFS) profile" evidence="8">
    <location>
        <begin position="20"/>
        <end position="450"/>
    </location>
</feature>
<evidence type="ECO:0000313" key="10">
    <source>
        <dbReference type="Proteomes" id="UP000193404"/>
    </source>
</evidence>
<evidence type="ECO:0000259" key="8">
    <source>
        <dbReference type="PROSITE" id="PS50850"/>
    </source>
</evidence>
<feature type="transmembrane region" description="Helical" evidence="7">
    <location>
        <begin position="54"/>
        <end position="76"/>
    </location>
</feature>
<feature type="transmembrane region" description="Helical" evidence="7">
    <location>
        <begin position="174"/>
        <end position="193"/>
    </location>
</feature>
<evidence type="ECO:0000256" key="2">
    <source>
        <dbReference type="ARBA" id="ARBA00010992"/>
    </source>
</evidence>
<dbReference type="InterPro" id="IPR005828">
    <property type="entry name" value="MFS_sugar_transport-like"/>
</dbReference>
<feature type="transmembrane region" description="Helical" evidence="7">
    <location>
        <begin position="88"/>
        <end position="110"/>
    </location>
</feature>
<dbReference type="RefSeq" id="WP_148691347.1">
    <property type="nucleotide sequence ID" value="NZ_CP020477.1"/>
</dbReference>
<comment type="similarity">
    <text evidence="2">Belongs to the major facilitator superfamily. Sugar transporter (TC 2.A.1.1) family.</text>
</comment>
<dbReference type="EMBL" id="CP020477">
    <property type="protein sequence ID" value="ARM75576.1"/>
    <property type="molecule type" value="Genomic_DNA"/>
</dbReference>
<dbReference type="OrthoDB" id="117970at2157"/>
<feature type="transmembrane region" description="Helical" evidence="7">
    <location>
        <begin position="309"/>
        <end position="327"/>
    </location>
</feature>
<feature type="transmembrane region" description="Helical" evidence="7">
    <location>
        <begin position="357"/>
        <end position="377"/>
    </location>
</feature>
<dbReference type="AlphaFoldDB" id="A0A1W6JZ79"/>
<evidence type="ECO:0000256" key="5">
    <source>
        <dbReference type="ARBA" id="ARBA00023136"/>
    </source>
</evidence>
<keyword evidence="10" id="KW-1185">Reference proteome</keyword>
<feature type="transmembrane region" description="Helical" evidence="7">
    <location>
        <begin position="268"/>
        <end position="289"/>
    </location>
</feature>
<evidence type="ECO:0000256" key="6">
    <source>
        <dbReference type="SAM" id="MobiDB-lite"/>
    </source>
</evidence>
<feature type="transmembrane region" description="Helical" evidence="7">
    <location>
        <begin position="116"/>
        <end position="134"/>
    </location>
</feature>
<comment type="subcellular location">
    <subcellularLocation>
        <location evidence="1">Membrane</location>
        <topology evidence="1">Multi-pass membrane protein</topology>
    </subcellularLocation>
</comment>
<evidence type="ECO:0000256" key="3">
    <source>
        <dbReference type="ARBA" id="ARBA00022692"/>
    </source>
</evidence>
<dbReference type="Gene3D" id="1.20.1250.20">
    <property type="entry name" value="MFS general substrate transporter like domains"/>
    <property type="match status" value="1"/>
</dbReference>
<gene>
    <name evidence="9" type="ORF">B6F84_05685</name>
</gene>
<dbReference type="PANTHER" id="PTHR48022:SF2">
    <property type="entry name" value="PLASTIDIC GLUCOSE TRANSPORTER 4"/>
    <property type="match status" value="1"/>
</dbReference>
<protein>
    <submittedName>
        <fullName evidence="9">MFS transporter</fullName>
    </submittedName>
</protein>
<dbReference type="Proteomes" id="UP000193404">
    <property type="component" value="Chromosome"/>
</dbReference>
<dbReference type="PROSITE" id="PS00217">
    <property type="entry name" value="SUGAR_TRANSPORT_2"/>
    <property type="match status" value="1"/>
</dbReference>
<evidence type="ECO:0000256" key="7">
    <source>
        <dbReference type="SAM" id="Phobius"/>
    </source>
</evidence>
<keyword evidence="3 7" id="KW-0812">Transmembrane</keyword>
<organism evidence="9 10">
    <name type="scientific">Acidianus manzaensis</name>
    <dbReference type="NCBI Taxonomy" id="282676"/>
    <lineage>
        <taxon>Archaea</taxon>
        <taxon>Thermoproteota</taxon>
        <taxon>Thermoprotei</taxon>
        <taxon>Sulfolobales</taxon>
        <taxon>Sulfolobaceae</taxon>
        <taxon>Acidianus</taxon>
    </lineage>
</organism>
<evidence type="ECO:0000313" key="9">
    <source>
        <dbReference type="EMBL" id="ARM75576.1"/>
    </source>
</evidence>
<keyword evidence="5 7" id="KW-0472">Membrane</keyword>
<dbReference type="GO" id="GO:0005351">
    <property type="term" value="F:carbohydrate:proton symporter activity"/>
    <property type="evidence" value="ECO:0007669"/>
    <property type="project" value="TreeGrafter"/>
</dbReference>
<dbReference type="Pfam" id="PF00083">
    <property type="entry name" value="Sugar_tr"/>
    <property type="match status" value="1"/>
</dbReference>
<feature type="transmembrane region" description="Helical" evidence="7">
    <location>
        <begin position="29"/>
        <end position="48"/>
    </location>
</feature>
<dbReference type="InterPro" id="IPR036259">
    <property type="entry name" value="MFS_trans_sf"/>
</dbReference>
<feature type="transmembrane region" description="Helical" evidence="7">
    <location>
        <begin position="421"/>
        <end position="445"/>
    </location>
</feature>
<name>A0A1W6JZ79_9CREN</name>
<feature type="transmembrane region" description="Helical" evidence="7">
    <location>
        <begin position="146"/>
        <end position="168"/>
    </location>
</feature>
<proteinExistence type="inferred from homology"/>
<keyword evidence="4 7" id="KW-1133">Transmembrane helix</keyword>
<evidence type="ECO:0000256" key="1">
    <source>
        <dbReference type="ARBA" id="ARBA00004141"/>
    </source>
</evidence>
<dbReference type="GeneID" id="41590391"/>
<dbReference type="SUPFAM" id="SSF103473">
    <property type="entry name" value="MFS general substrate transporter"/>
    <property type="match status" value="1"/>
</dbReference>
<feature type="transmembrane region" description="Helical" evidence="7">
    <location>
        <begin position="398"/>
        <end position="415"/>
    </location>
</feature>
<dbReference type="InterPro" id="IPR020846">
    <property type="entry name" value="MFS_dom"/>
</dbReference>
<dbReference type="PROSITE" id="PS50850">
    <property type="entry name" value="MFS"/>
    <property type="match status" value="1"/>
</dbReference>
<sequence length="465" mass="49905">MSKDFSPFDNSPIKGIHYRWTILAAMGDYLDAGSIVAGGASLTFWITYFHLASLVQGLIAALGPNAFGAFIGALIAGPLGDRFGRKAIYTYDLIILLIGAIIVTASTNIFMLIPGYILIGLAVGIDVPTSWSLIAEYAPKVGRGKLMSFTNIFWYIGPIVILILGIATSPLGVNSFRVLFGSLALVAAVTWILRRGMIESPRWSAVKGKETEVKKAMEKLGVSPTSIDKDSQSSNSQPIPSSSMNTSNVNTANVTSSKISISRLLKGFAFIIPIYILWGVPAGTFGFFLPFFVEDLGSKSVVLGDVVDIGWFATAIIGILAITMPFSDKISRRILYAISALVCAVSFAIPITLPFKILAVAAANVILFGFGQGIGLWPITRMWSVELFPTEIRNTAQGITWASMRFAIGVWSLFVPTILSIIGYSAIAAIFTAFFIAAAIIGGLYGPKSQGKSLETVLKEFYGET</sequence>
<dbReference type="InterPro" id="IPR050360">
    <property type="entry name" value="MFS_Sugar_Transporters"/>
</dbReference>
<feature type="compositionally biased region" description="Low complexity" evidence="6">
    <location>
        <begin position="232"/>
        <end position="248"/>
    </location>
</feature>
<dbReference type="GO" id="GO:0016020">
    <property type="term" value="C:membrane"/>
    <property type="evidence" value="ECO:0007669"/>
    <property type="project" value="UniProtKB-SubCell"/>
</dbReference>